<feature type="domain" description="DUF7598" evidence="3">
    <location>
        <begin position="15"/>
        <end position="156"/>
    </location>
</feature>
<keyword evidence="2" id="KW-0472">Membrane</keyword>
<evidence type="ECO:0000313" key="5">
    <source>
        <dbReference type="Proteomes" id="UP000803844"/>
    </source>
</evidence>
<comment type="caution">
    <text evidence="4">The sequence shown here is derived from an EMBL/GenBank/DDBJ whole genome shotgun (WGS) entry which is preliminary data.</text>
</comment>
<gene>
    <name evidence="4" type="ORF">M406DRAFT_257892</name>
</gene>
<evidence type="ECO:0000256" key="1">
    <source>
        <dbReference type="SAM" id="MobiDB-lite"/>
    </source>
</evidence>
<feature type="transmembrane region" description="Helical" evidence="2">
    <location>
        <begin position="20"/>
        <end position="41"/>
    </location>
</feature>
<dbReference type="Pfam" id="PF24535">
    <property type="entry name" value="DUF7598"/>
    <property type="match status" value="1"/>
</dbReference>
<dbReference type="InterPro" id="IPR056019">
    <property type="entry name" value="DUF7598"/>
</dbReference>
<feature type="region of interest" description="Disordered" evidence="1">
    <location>
        <begin position="244"/>
        <end position="312"/>
    </location>
</feature>
<protein>
    <recommendedName>
        <fullName evidence="3">DUF7598 domain-containing protein</fullName>
    </recommendedName>
</protein>
<organism evidence="4 5">
    <name type="scientific">Cryphonectria parasitica (strain ATCC 38755 / EP155)</name>
    <dbReference type="NCBI Taxonomy" id="660469"/>
    <lineage>
        <taxon>Eukaryota</taxon>
        <taxon>Fungi</taxon>
        <taxon>Dikarya</taxon>
        <taxon>Ascomycota</taxon>
        <taxon>Pezizomycotina</taxon>
        <taxon>Sordariomycetes</taxon>
        <taxon>Sordariomycetidae</taxon>
        <taxon>Diaporthales</taxon>
        <taxon>Cryphonectriaceae</taxon>
        <taxon>Cryphonectria-Endothia species complex</taxon>
        <taxon>Cryphonectria</taxon>
    </lineage>
</organism>
<proteinExistence type="predicted"/>
<feature type="transmembrane region" description="Helical" evidence="2">
    <location>
        <begin position="48"/>
        <end position="69"/>
    </location>
</feature>
<feature type="compositionally biased region" description="Basic and acidic residues" evidence="1">
    <location>
        <begin position="265"/>
        <end position="275"/>
    </location>
</feature>
<feature type="transmembrane region" description="Helical" evidence="2">
    <location>
        <begin position="132"/>
        <end position="157"/>
    </location>
</feature>
<evidence type="ECO:0000259" key="3">
    <source>
        <dbReference type="Pfam" id="PF24535"/>
    </source>
</evidence>
<evidence type="ECO:0000256" key="2">
    <source>
        <dbReference type="SAM" id="Phobius"/>
    </source>
</evidence>
<dbReference type="AlphaFoldDB" id="A0A9P4Y3G2"/>
<name>A0A9P4Y3G2_CRYP1</name>
<reference evidence="4" key="1">
    <citation type="journal article" date="2020" name="Phytopathology">
        <title>Genome sequence of the chestnut blight fungus Cryphonectria parasitica EP155: A fundamental resource for an archetypical invasive plant pathogen.</title>
        <authorList>
            <person name="Crouch J.A."/>
            <person name="Dawe A."/>
            <person name="Aerts A."/>
            <person name="Barry K."/>
            <person name="Churchill A.C.L."/>
            <person name="Grimwood J."/>
            <person name="Hillman B."/>
            <person name="Milgroom M.G."/>
            <person name="Pangilinan J."/>
            <person name="Smith M."/>
            <person name="Salamov A."/>
            <person name="Schmutz J."/>
            <person name="Yadav J."/>
            <person name="Grigoriev I.V."/>
            <person name="Nuss D."/>
        </authorList>
    </citation>
    <scope>NUCLEOTIDE SEQUENCE</scope>
    <source>
        <strain evidence="4">EP155</strain>
    </source>
</reference>
<sequence length="312" mass="34709">MFSMSENSSLLGPAWYILQVLRACNILALLSVAMSSMIMVVKTNIVTSFFVFQAISHTITAGVAMMLLISELPQPAVVNDFYRRNWPTFSTVDASNRGHSLAWLGVWMIAMGIWVMGSLNAADLINDLSFPLWRLTLASGILAFVFGLFNLIVSLIFRSSTHNITVRMIREHGANVYNVRMTSAPYDIDAATMNSGGSDRSNSIRREKQFNFHHPFPAAVNPQNRFSRLFAKDKKPQISGPIINHPTAEPDLESGHHQYASRPQTSERESWEGQDRASPIVPGVQRPPTALHPAYTGGRSSVYSEASHLNRF</sequence>
<dbReference type="GeneID" id="63834327"/>
<keyword evidence="5" id="KW-1185">Reference proteome</keyword>
<dbReference type="EMBL" id="MU032347">
    <property type="protein sequence ID" value="KAF3765809.1"/>
    <property type="molecule type" value="Genomic_DNA"/>
</dbReference>
<accession>A0A9P4Y3G2</accession>
<keyword evidence="2" id="KW-1133">Transmembrane helix</keyword>
<feature type="transmembrane region" description="Helical" evidence="2">
    <location>
        <begin position="101"/>
        <end position="120"/>
    </location>
</feature>
<dbReference type="RefSeq" id="XP_040776770.1">
    <property type="nucleotide sequence ID" value="XM_040917198.1"/>
</dbReference>
<dbReference type="OrthoDB" id="5327148at2759"/>
<keyword evidence="2" id="KW-0812">Transmembrane</keyword>
<dbReference type="Proteomes" id="UP000803844">
    <property type="component" value="Unassembled WGS sequence"/>
</dbReference>
<evidence type="ECO:0000313" key="4">
    <source>
        <dbReference type="EMBL" id="KAF3765809.1"/>
    </source>
</evidence>